<evidence type="ECO:0000256" key="2">
    <source>
        <dbReference type="SAM" id="Phobius"/>
    </source>
</evidence>
<sequence length="356" mass="39492">MGRARPRKAAVPQRVGARPEYQSCRARIPIWALIFMPRLPSHCPLKSSPVNLLLISPPPRSALQMIPSRLSESPISKTEEKCPHVTSPLSLLPHSSKTSSSSPPPSPSSTSSSSSPPRPLSTPLTLCRTPPSPPPSTTSLRHIVFGIASSARSWPGRNRYIRAWYNPQTTRAYAFLDRIPSDNDTLAADSLLLPPVRISEDTSRFPYTFHGGLRSAIRVARIVKEIVGFDLPDVRWIVLGDDDTVFLAENLARTLGKYDWGRWFYVGGNSESLEQNLKHSFDMAFGGGGFAISYPLARVLARVLDSCLVRYSFLYGSDSRVHACLVELGVGLTRELGFHQVYMSFFFLLLVFFMTS</sequence>
<keyword evidence="2" id="KW-1133">Transmembrane helix</keyword>
<accession>A0A3S3NF17</accession>
<name>A0A3S3NF17_9MAGN</name>
<dbReference type="STRING" id="337451.A0A3S3NF17"/>
<protein>
    <submittedName>
        <fullName evidence="3">Putative transferase</fullName>
    </submittedName>
</protein>
<evidence type="ECO:0000256" key="1">
    <source>
        <dbReference type="SAM" id="MobiDB-lite"/>
    </source>
</evidence>
<dbReference type="InterPro" id="IPR006740">
    <property type="entry name" value="DUF604"/>
</dbReference>
<keyword evidence="3" id="KW-0808">Transferase</keyword>
<keyword evidence="4" id="KW-1185">Reference proteome</keyword>
<feature type="compositionally biased region" description="Low complexity" evidence="1">
    <location>
        <begin position="108"/>
        <end position="129"/>
    </location>
</feature>
<dbReference type="PANTHER" id="PTHR10811">
    <property type="entry name" value="FRINGE-RELATED"/>
    <property type="match status" value="1"/>
</dbReference>
<feature type="compositionally biased region" description="Low complexity" evidence="1">
    <location>
        <begin position="86"/>
        <end position="101"/>
    </location>
</feature>
<feature type="region of interest" description="Disordered" evidence="1">
    <location>
        <begin position="71"/>
        <end position="139"/>
    </location>
</feature>
<keyword evidence="2" id="KW-0472">Membrane</keyword>
<dbReference type="Proteomes" id="UP000283530">
    <property type="component" value="Unassembled WGS sequence"/>
</dbReference>
<dbReference type="GO" id="GO:0016740">
    <property type="term" value="F:transferase activity"/>
    <property type="evidence" value="ECO:0007669"/>
    <property type="project" value="UniProtKB-KW"/>
</dbReference>
<dbReference type="Gene3D" id="3.90.550.50">
    <property type="match status" value="1"/>
</dbReference>
<dbReference type="OrthoDB" id="421979at2759"/>
<dbReference type="Pfam" id="PF04646">
    <property type="entry name" value="DUF604"/>
    <property type="match status" value="1"/>
</dbReference>
<dbReference type="EMBL" id="QPKB01000008">
    <property type="protein sequence ID" value="RWR90977.1"/>
    <property type="molecule type" value="Genomic_DNA"/>
</dbReference>
<evidence type="ECO:0000313" key="4">
    <source>
        <dbReference type="Proteomes" id="UP000283530"/>
    </source>
</evidence>
<organism evidence="3 4">
    <name type="scientific">Cinnamomum micranthum f. kanehirae</name>
    <dbReference type="NCBI Taxonomy" id="337451"/>
    <lineage>
        <taxon>Eukaryota</taxon>
        <taxon>Viridiplantae</taxon>
        <taxon>Streptophyta</taxon>
        <taxon>Embryophyta</taxon>
        <taxon>Tracheophyta</taxon>
        <taxon>Spermatophyta</taxon>
        <taxon>Magnoliopsida</taxon>
        <taxon>Magnoliidae</taxon>
        <taxon>Laurales</taxon>
        <taxon>Lauraceae</taxon>
        <taxon>Cinnamomum</taxon>
    </lineage>
</organism>
<proteinExistence type="predicted"/>
<keyword evidence="2" id="KW-0812">Transmembrane</keyword>
<comment type="caution">
    <text evidence="3">The sequence shown here is derived from an EMBL/GenBank/DDBJ whole genome shotgun (WGS) entry which is preliminary data.</text>
</comment>
<evidence type="ECO:0000313" key="3">
    <source>
        <dbReference type="EMBL" id="RWR90977.1"/>
    </source>
</evidence>
<feature type="transmembrane region" description="Helical" evidence="2">
    <location>
        <begin position="336"/>
        <end position="355"/>
    </location>
</feature>
<reference evidence="3 4" key="1">
    <citation type="journal article" date="2019" name="Nat. Plants">
        <title>Stout camphor tree genome fills gaps in understanding of flowering plant genome evolution.</title>
        <authorList>
            <person name="Chaw S.M."/>
            <person name="Liu Y.C."/>
            <person name="Wu Y.W."/>
            <person name="Wang H.Y."/>
            <person name="Lin C.I."/>
            <person name="Wu C.S."/>
            <person name="Ke H.M."/>
            <person name="Chang L.Y."/>
            <person name="Hsu C.Y."/>
            <person name="Yang H.T."/>
            <person name="Sudianto E."/>
            <person name="Hsu M.H."/>
            <person name="Wu K.P."/>
            <person name="Wang L.N."/>
            <person name="Leebens-Mack J.H."/>
            <person name="Tsai I.J."/>
        </authorList>
    </citation>
    <scope>NUCLEOTIDE SEQUENCE [LARGE SCALE GENOMIC DNA]</scope>
    <source>
        <strain evidence="4">cv. Chaw 1501</strain>
        <tissue evidence="3">Young leaves</tissue>
    </source>
</reference>
<dbReference type="AlphaFoldDB" id="A0A3S3NF17"/>
<gene>
    <name evidence="3" type="ORF">CKAN_02011100</name>
</gene>